<dbReference type="Proteomes" id="UP000316921">
    <property type="component" value="Chromosome"/>
</dbReference>
<organism evidence="2 3">
    <name type="scientific">Engelhardtia mirabilis</name>
    <dbReference type="NCBI Taxonomy" id="2528011"/>
    <lineage>
        <taxon>Bacteria</taxon>
        <taxon>Pseudomonadati</taxon>
        <taxon>Planctomycetota</taxon>
        <taxon>Planctomycetia</taxon>
        <taxon>Planctomycetia incertae sedis</taxon>
        <taxon>Engelhardtia</taxon>
    </lineage>
</organism>
<dbReference type="InterPro" id="IPR007024">
    <property type="entry name" value="BLUF_domain"/>
</dbReference>
<dbReference type="AlphaFoldDB" id="A0A518BR36"/>
<dbReference type="InterPro" id="IPR036046">
    <property type="entry name" value="Acylphosphatase-like_dom_sf"/>
</dbReference>
<dbReference type="SUPFAM" id="SSF54975">
    <property type="entry name" value="Acylphosphatase/BLUF domain-like"/>
    <property type="match status" value="1"/>
</dbReference>
<dbReference type="SMART" id="SM01034">
    <property type="entry name" value="BLUF"/>
    <property type="match status" value="1"/>
</dbReference>
<dbReference type="EMBL" id="CP036287">
    <property type="protein sequence ID" value="QDU69416.1"/>
    <property type="molecule type" value="Genomic_DNA"/>
</dbReference>
<dbReference type="Gene3D" id="3.30.70.100">
    <property type="match status" value="1"/>
</dbReference>
<evidence type="ECO:0000313" key="2">
    <source>
        <dbReference type="EMBL" id="QDU69416.1"/>
    </source>
</evidence>
<dbReference type="Pfam" id="PF04940">
    <property type="entry name" value="BLUF"/>
    <property type="match status" value="1"/>
</dbReference>
<reference evidence="2 3" key="1">
    <citation type="submission" date="2019-02" db="EMBL/GenBank/DDBJ databases">
        <title>Deep-cultivation of Planctomycetes and their phenomic and genomic characterization uncovers novel biology.</title>
        <authorList>
            <person name="Wiegand S."/>
            <person name="Jogler M."/>
            <person name="Boedeker C."/>
            <person name="Pinto D."/>
            <person name="Vollmers J."/>
            <person name="Rivas-Marin E."/>
            <person name="Kohn T."/>
            <person name="Peeters S.H."/>
            <person name="Heuer A."/>
            <person name="Rast P."/>
            <person name="Oberbeckmann S."/>
            <person name="Bunk B."/>
            <person name="Jeske O."/>
            <person name="Meyerdierks A."/>
            <person name="Storesund J.E."/>
            <person name="Kallscheuer N."/>
            <person name="Luecker S."/>
            <person name="Lage O.M."/>
            <person name="Pohl T."/>
            <person name="Merkel B.J."/>
            <person name="Hornburger P."/>
            <person name="Mueller R.-W."/>
            <person name="Bruemmer F."/>
            <person name="Labrenz M."/>
            <person name="Spormann A.M."/>
            <person name="Op den Camp H."/>
            <person name="Overmann J."/>
            <person name="Amann R."/>
            <person name="Jetten M.S.M."/>
            <person name="Mascher T."/>
            <person name="Medema M.H."/>
            <person name="Devos D.P."/>
            <person name="Kaster A.-K."/>
            <person name="Ovreas L."/>
            <person name="Rohde M."/>
            <person name="Galperin M.Y."/>
            <person name="Jogler C."/>
        </authorList>
    </citation>
    <scope>NUCLEOTIDE SEQUENCE [LARGE SCALE GENOMIC DNA]</scope>
    <source>
        <strain evidence="2 3">Pla133</strain>
    </source>
</reference>
<dbReference type="KEGG" id="pbap:Pla133_45360"/>
<evidence type="ECO:0000313" key="3">
    <source>
        <dbReference type="Proteomes" id="UP000316921"/>
    </source>
</evidence>
<gene>
    <name evidence="2" type="primary">ycgF_2</name>
    <name evidence="2" type="ORF">Pla133_45360</name>
</gene>
<feature type="domain" description="BLUF" evidence="1">
    <location>
        <begin position="38"/>
        <end position="129"/>
    </location>
</feature>
<sequence length="184" mass="20360">MPASSIQQRPPASRWGLGDGWLRAGRRPAPMHDQADELVHVIYSSAARVPFEAAELTALLARSRRRNGELGVTGMLLHVDGSFFQILEGPRESVRELFERIARDPRHAEVTTIIDEPIAGRAFGDWTMGFADLGSQDLAELPGLNDFFQACSCLAEIDSGRARKLARAFQQGRWRAGPTPLEPR</sequence>
<evidence type="ECO:0000259" key="1">
    <source>
        <dbReference type="PROSITE" id="PS50925"/>
    </source>
</evidence>
<dbReference type="PROSITE" id="PS50925">
    <property type="entry name" value="BLUF"/>
    <property type="match status" value="1"/>
</dbReference>
<accession>A0A518BR36</accession>
<proteinExistence type="predicted"/>
<keyword evidence="3" id="KW-1185">Reference proteome</keyword>
<name>A0A518BR36_9BACT</name>
<dbReference type="GO" id="GO:0009882">
    <property type="term" value="F:blue light photoreceptor activity"/>
    <property type="evidence" value="ECO:0007669"/>
    <property type="project" value="InterPro"/>
</dbReference>
<dbReference type="GO" id="GO:0071949">
    <property type="term" value="F:FAD binding"/>
    <property type="evidence" value="ECO:0007669"/>
    <property type="project" value="InterPro"/>
</dbReference>
<protein>
    <submittedName>
        <fullName evidence="2">Blue light-and temperature-regulated antirepressor YcgF</fullName>
    </submittedName>
</protein>